<reference evidence="5" key="1">
    <citation type="submission" date="2025-08" db="UniProtKB">
        <authorList>
            <consortium name="RefSeq"/>
        </authorList>
    </citation>
    <scope>IDENTIFICATION</scope>
    <source>
        <tissue evidence="5">Whole organism</tissue>
    </source>
</reference>
<evidence type="ECO:0000256" key="1">
    <source>
        <dbReference type="PROSITE-ProRule" id="PRU00042"/>
    </source>
</evidence>
<evidence type="ECO:0000259" key="3">
    <source>
        <dbReference type="PROSITE" id="PS50157"/>
    </source>
</evidence>
<keyword evidence="1" id="KW-0479">Metal-binding</keyword>
<accession>A0A9C6UF50</accession>
<dbReference type="PROSITE" id="PS00028">
    <property type="entry name" value="ZINC_FINGER_C2H2_1"/>
    <property type="match status" value="2"/>
</dbReference>
<protein>
    <submittedName>
        <fullName evidence="5">Uncharacterized protein LOC127750084</fullName>
    </submittedName>
</protein>
<dbReference type="GeneID" id="127750084"/>
<dbReference type="AlphaFoldDB" id="A0A9C6UF50"/>
<feature type="domain" description="C2H2-type" evidence="3">
    <location>
        <begin position="29"/>
        <end position="56"/>
    </location>
</feature>
<evidence type="ECO:0000313" key="5">
    <source>
        <dbReference type="RefSeq" id="XP_052126599.1"/>
    </source>
</evidence>
<keyword evidence="1" id="KW-0863">Zinc-finger</keyword>
<evidence type="ECO:0000256" key="2">
    <source>
        <dbReference type="SAM" id="MobiDB-lite"/>
    </source>
</evidence>
<dbReference type="PROSITE" id="PS50157">
    <property type="entry name" value="ZINC_FINGER_C2H2_2"/>
    <property type="match status" value="1"/>
</dbReference>
<name>A0A9C6UF50_FRAOC</name>
<sequence>MDSSLLDENGNSLPSFTSTPKAKRKRPIYECPYCGKEYLVQFYFKNHVESHLSQAQLDVSQDVHLDVSDLSIIEDTPAFKKPAPPASQKKTTTKTVAKKTDSKRPKLICTYCLKEYICTRSFKSHLRTHTIQVAAMKYPDTEKILDNVVEISNAALTSVSNCPSYGKCGEQFRAFLGHVISEPEKFEKFSADIAREELTAISKKKCLLPHALVNALFQKMEEILSDDNFCEAVLSVFEGPLFSSNVQSQFLLEFLLNFTTEIFKFISRHFRSGVTIHHLSKQIPELDAEDRHVIFHVGGSIMQGYLRIGKRNKGNTKWQTVTKTLRDRLLSTESEVGADAAWTKDLDNGGLLYICKPLQDFFIKLTAIVYASEKSDGSIPYEQVLSKVVNSDVSVLWDNVIKDS</sequence>
<feature type="region of interest" description="Disordered" evidence="2">
    <location>
        <begin position="78"/>
        <end position="97"/>
    </location>
</feature>
<dbReference type="InterPro" id="IPR036236">
    <property type="entry name" value="Znf_C2H2_sf"/>
</dbReference>
<evidence type="ECO:0000313" key="4">
    <source>
        <dbReference type="Proteomes" id="UP000504606"/>
    </source>
</evidence>
<dbReference type="Proteomes" id="UP000504606">
    <property type="component" value="Unplaced"/>
</dbReference>
<keyword evidence="4" id="KW-1185">Reference proteome</keyword>
<feature type="region of interest" description="Disordered" evidence="2">
    <location>
        <begin position="1"/>
        <end position="20"/>
    </location>
</feature>
<dbReference type="GO" id="GO:0008270">
    <property type="term" value="F:zinc ion binding"/>
    <property type="evidence" value="ECO:0007669"/>
    <property type="project" value="UniProtKB-KW"/>
</dbReference>
<proteinExistence type="predicted"/>
<dbReference type="KEGG" id="foc:127750084"/>
<feature type="compositionally biased region" description="Polar residues" evidence="2">
    <location>
        <begin position="9"/>
        <end position="20"/>
    </location>
</feature>
<gene>
    <name evidence="5" type="primary">LOC127750084</name>
</gene>
<dbReference type="SUPFAM" id="SSF57667">
    <property type="entry name" value="beta-beta-alpha zinc fingers"/>
    <property type="match status" value="1"/>
</dbReference>
<dbReference type="RefSeq" id="XP_052126599.1">
    <property type="nucleotide sequence ID" value="XM_052270639.1"/>
</dbReference>
<keyword evidence="1" id="KW-0862">Zinc</keyword>
<organism evidence="4 5">
    <name type="scientific">Frankliniella occidentalis</name>
    <name type="common">Western flower thrips</name>
    <name type="synonym">Euthrips occidentalis</name>
    <dbReference type="NCBI Taxonomy" id="133901"/>
    <lineage>
        <taxon>Eukaryota</taxon>
        <taxon>Metazoa</taxon>
        <taxon>Ecdysozoa</taxon>
        <taxon>Arthropoda</taxon>
        <taxon>Hexapoda</taxon>
        <taxon>Insecta</taxon>
        <taxon>Pterygota</taxon>
        <taxon>Neoptera</taxon>
        <taxon>Paraneoptera</taxon>
        <taxon>Thysanoptera</taxon>
        <taxon>Terebrantia</taxon>
        <taxon>Thripoidea</taxon>
        <taxon>Thripidae</taxon>
        <taxon>Frankliniella</taxon>
    </lineage>
</organism>
<dbReference type="InterPro" id="IPR013087">
    <property type="entry name" value="Znf_C2H2_type"/>
</dbReference>
<dbReference type="SMART" id="SM00355">
    <property type="entry name" value="ZnF_C2H2"/>
    <property type="match status" value="2"/>
</dbReference>